<protein>
    <submittedName>
        <fullName evidence="2">Uncharacterized protein</fullName>
    </submittedName>
</protein>
<feature type="compositionally biased region" description="Basic and acidic residues" evidence="1">
    <location>
        <begin position="150"/>
        <end position="161"/>
    </location>
</feature>
<gene>
    <name evidence="2" type="ORF">RDB_LOCUS126087</name>
</gene>
<dbReference type="Proteomes" id="UP000663827">
    <property type="component" value="Unassembled WGS sequence"/>
</dbReference>
<evidence type="ECO:0000313" key="3">
    <source>
        <dbReference type="Proteomes" id="UP000663827"/>
    </source>
</evidence>
<dbReference type="AlphaFoldDB" id="A0A8H3E2C2"/>
<feature type="region of interest" description="Disordered" evidence="1">
    <location>
        <begin position="463"/>
        <end position="482"/>
    </location>
</feature>
<comment type="caution">
    <text evidence="2">The sequence shown here is derived from an EMBL/GenBank/DDBJ whole genome shotgun (WGS) entry which is preliminary data.</text>
</comment>
<evidence type="ECO:0000313" key="2">
    <source>
        <dbReference type="EMBL" id="CAE7189724.1"/>
    </source>
</evidence>
<accession>A0A8H3E2C2</accession>
<name>A0A8H3E2C2_9AGAM</name>
<dbReference type="EMBL" id="CAJNJQ010002981">
    <property type="protein sequence ID" value="CAE7189724.1"/>
    <property type="molecule type" value="Genomic_DNA"/>
</dbReference>
<reference evidence="2" key="1">
    <citation type="submission" date="2021-01" db="EMBL/GenBank/DDBJ databases">
        <authorList>
            <person name="Kaushik A."/>
        </authorList>
    </citation>
    <scope>NUCLEOTIDE SEQUENCE</scope>
    <source>
        <strain evidence="2">AG5</strain>
    </source>
</reference>
<proteinExistence type="predicted"/>
<evidence type="ECO:0000256" key="1">
    <source>
        <dbReference type="SAM" id="MobiDB-lite"/>
    </source>
</evidence>
<organism evidence="2 3">
    <name type="scientific">Rhizoctonia solani</name>
    <dbReference type="NCBI Taxonomy" id="456999"/>
    <lineage>
        <taxon>Eukaryota</taxon>
        <taxon>Fungi</taxon>
        <taxon>Dikarya</taxon>
        <taxon>Basidiomycota</taxon>
        <taxon>Agaricomycotina</taxon>
        <taxon>Agaricomycetes</taxon>
        <taxon>Cantharellales</taxon>
        <taxon>Ceratobasidiaceae</taxon>
        <taxon>Rhizoctonia</taxon>
    </lineage>
</organism>
<feature type="region of interest" description="Disordered" evidence="1">
    <location>
        <begin position="128"/>
        <end position="161"/>
    </location>
</feature>
<feature type="compositionally biased region" description="Acidic residues" evidence="1">
    <location>
        <begin position="469"/>
        <end position="482"/>
    </location>
</feature>
<sequence length="482" mass="54564">MMTFRKKNAAKRTRGSGSLKYCLRKELEEVRATHRELSQPGCEVALARWKIEAKDELDLRKEFAATLKSFLRRVDITSYEELESVKKERSNEVNKRLLALGYTESEIKIHYSLSSRRRALVEQPRVLSDRGNVGEPPPKLTPILESNKAQTEEDARSARKTKRQAELHKLLREFKLETHPLADMVRELGHEPKLPEPTASNGCPFPDTHTALGWSFFKEITANEMSLEDVRALFDAHRKGVEEKAGALPPLNDMVEVNGSTDSTISLCSLPRLLLRADTIFSRRKDAAYDEQLLHYPLFIPTKDQFWSHDWPLNIVVSQYVFHSKASAVARALLKDLGKPDASGLEMSVAGKVFMSQTLALRTPNLGSVFLECSSLHDSLVHQIAKGGSAPVPCDPVYYLLCKNYGRMFVGVEQGQMDRHLQSVHQVVSGVQDIHWGLVLDSGTFLQNGGAWRERWDEYYAEREKTDEQGLDTDEDERSDAD</sequence>